<dbReference type="EMBL" id="KZ305031">
    <property type="protein sequence ID" value="PIA47518.1"/>
    <property type="molecule type" value="Genomic_DNA"/>
</dbReference>
<dbReference type="InterPro" id="IPR011990">
    <property type="entry name" value="TPR-like_helical_dom_sf"/>
</dbReference>
<accession>A0A2G5DVH5</accession>
<dbReference type="Pfam" id="PF20431">
    <property type="entry name" value="E_motif"/>
    <property type="match status" value="1"/>
</dbReference>
<feature type="repeat" description="PPR" evidence="2">
    <location>
        <begin position="317"/>
        <end position="351"/>
    </location>
</feature>
<feature type="non-terminal residue" evidence="3">
    <location>
        <position position="1"/>
    </location>
</feature>
<proteinExistence type="predicted"/>
<organism evidence="3 4">
    <name type="scientific">Aquilegia coerulea</name>
    <name type="common">Rocky mountain columbine</name>
    <dbReference type="NCBI Taxonomy" id="218851"/>
    <lineage>
        <taxon>Eukaryota</taxon>
        <taxon>Viridiplantae</taxon>
        <taxon>Streptophyta</taxon>
        <taxon>Embryophyta</taxon>
        <taxon>Tracheophyta</taxon>
        <taxon>Spermatophyta</taxon>
        <taxon>Magnoliopsida</taxon>
        <taxon>Ranunculales</taxon>
        <taxon>Ranunculaceae</taxon>
        <taxon>Thalictroideae</taxon>
        <taxon>Aquilegia</taxon>
    </lineage>
</organism>
<reference evidence="3 4" key="1">
    <citation type="submission" date="2017-09" db="EMBL/GenBank/DDBJ databases">
        <title>WGS assembly of Aquilegia coerulea Goldsmith.</title>
        <authorList>
            <person name="Hodges S."/>
            <person name="Kramer E."/>
            <person name="Nordborg M."/>
            <person name="Tomkins J."/>
            <person name="Borevitz J."/>
            <person name="Derieg N."/>
            <person name="Yan J."/>
            <person name="Mihaltcheva S."/>
            <person name="Hayes R.D."/>
            <person name="Rokhsar D."/>
        </authorList>
    </citation>
    <scope>NUCLEOTIDE SEQUENCE [LARGE SCALE GENOMIC DNA]</scope>
    <source>
        <strain evidence="4">cv. Goldsmith</strain>
    </source>
</reference>
<gene>
    <name evidence="3" type="ORF">AQUCO_01400272v1</name>
</gene>
<protein>
    <recommendedName>
        <fullName evidence="5">Pentacotripeptide-repeat region of PRORP domain-containing protein</fullName>
    </recommendedName>
</protein>
<name>A0A2G5DVH5_AQUCA</name>
<feature type="repeat" description="PPR" evidence="2">
    <location>
        <begin position="418"/>
        <end position="452"/>
    </location>
</feature>
<dbReference type="Pfam" id="PF13041">
    <property type="entry name" value="PPR_2"/>
    <property type="match status" value="2"/>
</dbReference>
<evidence type="ECO:0008006" key="5">
    <source>
        <dbReference type="Google" id="ProtNLM"/>
    </source>
</evidence>
<dbReference type="PANTHER" id="PTHR47926">
    <property type="entry name" value="PENTATRICOPEPTIDE REPEAT-CONTAINING PROTEIN"/>
    <property type="match status" value="1"/>
</dbReference>
<evidence type="ECO:0000313" key="3">
    <source>
        <dbReference type="EMBL" id="PIA47518.1"/>
    </source>
</evidence>
<dbReference type="FunCoup" id="A0A2G5DVH5">
    <property type="interactions" value="363"/>
</dbReference>
<dbReference type="GO" id="GO:0003723">
    <property type="term" value="F:RNA binding"/>
    <property type="evidence" value="ECO:0007669"/>
    <property type="project" value="InterPro"/>
</dbReference>
<dbReference type="GO" id="GO:0009451">
    <property type="term" value="P:RNA modification"/>
    <property type="evidence" value="ECO:0007669"/>
    <property type="project" value="InterPro"/>
</dbReference>
<dbReference type="InParanoid" id="A0A2G5DVH5"/>
<dbReference type="FunFam" id="1.25.40.10:FF:001093">
    <property type="entry name" value="Pentatricopeptide repeat-containing protein At2g34400"/>
    <property type="match status" value="1"/>
</dbReference>
<evidence type="ECO:0000313" key="4">
    <source>
        <dbReference type="Proteomes" id="UP000230069"/>
    </source>
</evidence>
<dbReference type="PROSITE" id="PS51375">
    <property type="entry name" value="PPR"/>
    <property type="match status" value="4"/>
</dbReference>
<dbReference type="Gene3D" id="1.25.40.10">
    <property type="entry name" value="Tetratricopeptide repeat domain"/>
    <property type="match status" value="4"/>
</dbReference>
<dbReference type="InterPro" id="IPR002885">
    <property type="entry name" value="PPR_rpt"/>
</dbReference>
<dbReference type="PANTHER" id="PTHR47926:SF479">
    <property type="entry name" value="PENTACOTRIPEPTIDE-REPEAT REGION OF PRORP DOMAIN-CONTAINING PROTEIN"/>
    <property type="match status" value="1"/>
</dbReference>
<dbReference type="STRING" id="218851.A0A2G5DVH5"/>
<evidence type="ECO:0000256" key="1">
    <source>
        <dbReference type="ARBA" id="ARBA00022737"/>
    </source>
</evidence>
<feature type="repeat" description="PPR" evidence="2">
    <location>
        <begin position="216"/>
        <end position="250"/>
    </location>
</feature>
<dbReference type="FunFam" id="1.25.40.10:FF:000442">
    <property type="entry name" value="Pentatricopeptide repeat-containing protein At3g49710"/>
    <property type="match status" value="1"/>
</dbReference>
<feature type="repeat" description="PPR" evidence="2">
    <location>
        <begin position="86"/>
        <end position="120"/>
    </location>
</feature>
<evidence type="ECO:0000256" key="2">
    <source>
        <dbReference type="PROSITE-ProRule" id="PRU00708"/>
    </source>
</evidence>
<keyword evidence="4" id="KW-1185">Reference proteome</keyword>
<dbReference type="InterPro" id="IPR046960">
    <property type="entry name" value="PPR_At4g14850-like_plant"/>
</dbReference>
<dbReference type="OrthoDB" id="1855397at2759"/>
<dbReference type="Pfam" id="PF01535">
    <property type="entry name" value="PPR"/>
    <property type="match status" value="3"/>
</dbReference>
<dbReference type="Pfam" id="PF12854">
    <property type="entry name" value="PPR_1"/>
    <property type="match status" value="1"/>
</dbReference>
<dbReference type="AlphaFoldDB" id="A0A2G5DVH5"/>
<dbReference type="FunFam" id="1.25.40.10:FF:000343">
    <property type="entry name" value="Pentatricopeptide repeat-containing protein At3g58590"/>
    <property type="match status" value="1"/>
</dbReference>
<keyword evidence="1" id="KW-0677">Repeat</keyword>
<dbReference type="NCBIfam" id="TIGR00756">
    <property type="entry name" value="PPR"/>
    <property type="match status" value="4"/>
</dbReference>
<dbReference type="Proteomes" id="UP000230069">
    <property type="component" value="Unassembled WGS sequence"/>
</dbReference>
<sequence length="647" mass="72647">KFVSLIPITHYRSIHSLKDIISHYSYLIDNSIYSKWSSYGNSIHAHLIKTGFSNYTFLGNRLLQFYTKLGTIDDSLQVYEEIIGKNLFTWNVMLTGLFKFGELEKACLLFDEMSERDVVSWNSMISGCISNGFVGYGLGFFGEMQNANVKPSAYTFSIVMSCLSSVWQGKQVHGSIIRSGLNLSNVVLSNSLINMYSKLEIIDYALGVFLTMEELDVISWNSLILGCGKSENGQLALVQFSSMRSSGYSPDQHTMSIVITVCSNLRALEKGKQVYAQCVKLGFHSNTIVTSAAIDLFSKCNRLEDSVRLFEEIDIWDMALCNSMISCYVRHGYEEDAFWLFVMALRAGFQPTEFTLSSILNSASCLTSLEQGTQIHSLVLKLGFEYEAIVASSLIDMYAKVGLIDSATRIFVTMTSKDLVSWNTMIIGFARNGRELEALKTFEKLPELGVLPDRITLAGVLLACSHRGLLNEGSVIFSSMKEKYGVIPGVDHYACVVDMMCQAGKLSEAMEILEKMPHEPNVFIWESILRACRTSSNLQLTERVAETVMKLEPHLSLTYLVLAQAYEVGGRWESVARVRKAMKDRGIKKVNDCSWIGIKNQVFIFEENPVFLCGSEGVYSILRLLFWEMMDEGYICQFCANTTIDYG</sequence>
<dbReference type="InterPro" id="IPR046848">
    <property type="entry name" value="E_motif"/>
</dbReference>